<reference evidence="2" key="2">
    <citation type="submission" date="2017-01" db="EMBL/GenBank/DDBJ databases">
        <authorList>
            <person name="Mah S.A."/>
            <person name="Swanson W.J."/>
            <person name="Moy G.W."/>
            <person name="Vacquier V.D."/>
        </authorList>
    </citation>
    <scope>NUCLEOTIDE SEQUENCE [LARGE SCALE GENOMIC DNA]</scope>
    <source>
        <strain evidence="2">DSM 21068</strain>
    </source>
</reference>
<dbReference type="OrthoDB" id="9884339at2"/>
<evidence type="ECO:0000313" key="4">
    <source>
        <dbReference type="Proteomes" id="UP000238314"/>
    </source>
</evidence>
<dbReference type="EMBL" id="MUGO01000018">
    <property type="protein sequence ID" value="PQA91806.1"/>
    <property type="molecule type" value="Genomic_DNA"/>
</dbReference>
<name>A0A1N7LTA0_9FLAO</name>
<dbReference type="AlphaFoldDB" id="A0A1N7LTA0"/>
<evidence type="ECO:0000313" key="2">
    <source>
        <dbReference type="EMBL" id="SIS76931.1"/>
    </source>
</evidence>
<dbReference type="RefSeq" id="WP_076450951.1">
    <property type="nucleotide sequence ID" value="NZ_FTOJ01000003.1"/>
</dbReference>
<gene>
    <name evidence="1" type="ORF">B0A70_11970</name>
    <name evidence="2" type="ORF">SAMN05421796_10360</name>
</gene>
<proteinExistence type="predicted"/>
<evidence type="ECO:0000313" key="3">
    <source>
        <dbReference type="Proteomes" id="UP000186246"/>
    </source>
</evidence>
<reference evidence="3" key="3">
    <citation type="submission" date="2017-01" db="EMBL/GenBank/DDBJ databases">
        <authorList>
            <person name="Varghese N."/>
            <person name="Submissions S."/>
        </authorList>
    </citation>
    <scope>NUCLEOTIDE SEQUENCE [LARGE SCALE GENOMIC DNA]</scope>
    <source>
        <strain evidence="3">DSM 21068</strain>
    </source>
</reference>
<keyword evidence="4" id="KW-1185">Reference proteome</keyword>
<dbReference type="Proteomes" id="UP000238314">
    <property type="component" value="Unassembled WGS sequence"/>
</dbReference>
<reference evidence="1 4" key="1">
    <citation type="submission" date="2016-11" db="EMBL/GenBank/DDBJ databases">
        <title>Whole genomes of Flavobacteriaceae.</title>
        <authorList>
            <person name="Stine C."/>
            <person name="Li C."/>
            <person name="Tadesse D."/>
        </authorList>
    </citation>
    <scope>NUCLEOTIDE SEQUENCE [LARGE SCALE GENOMIC DNA]</scope>
    <source>
        <strain evidence="1 4">DSM 21068</strain>
    </source>
</reference>
<accession>A0A1N7LTA0</accession>
<dbReference type="Proteomes" id="UP000186246">
    <property type="component" value="Unassembled WGS sequence"/>
</dbReference>
<dbReference type="EMBL" id="FTOJ01000003">
    <property type="protein sequence ID" value="SIS76931.1"/>
    <property type="molecule type" value="Genomic_DNA"/>
</dbReference>
<sequence>MEKKTLKQEKVIKPLKDKLLAAVNRVLTNNKSELTNKMEKIVKKSLKPISRKAKKQREKVNKKYIK</sequence>
<protein>
    <submittedName>
        <fullName evidence="2">Uncharacterized protein</fullName>
    </submittedName>
</protein>
<organism evidence="2 3">
    <name type="scientific">Chryseobacterium piscicola</name>
    <dbReference type="NCBI Taxonomy" id="551459"/>
    <lineage>
        <taxon>Bacteria</taxon>
        <taxon>Pseudomonadati</taxon>
        <taxon>Bacteroidota</taxon>
        <taxon>Flavobacteriia</taxon>
        <taxon>Flavobacteriales</taxon>
        <taxon>Weeksellaceae</taxon>
        <taxon>Chryseobacterium group</taxon>
        <taxon>Chryseobacterium</taxon>
    </lineage>
</organism>
<evidence type="ECO:0000313" key="1">
    <source>
        <dbReference type="EMBL" id="PQA91806.1"/>
    </source>
</evidence>
<dbReference type="STRING" id="551459.SAMN05421796_10360"/>